<protein>
    <submittedName>
        <fullName evidence="1">Uncharacterized protein</fullName>
    </submittedName>
</protein>
<evidence type="ECO:0000313" key="2">
    <source>
        <dbReference type="Proteomes" id="UP001144978"/>
    </source>
</evidence>
<gene>
    <name evidence="1" type="ORF">NUW54_g6499</name>
</gene>
<dbReference type="Proteomes" id="UP001144978">
    <property type="component" value="Unassembled WGS sequence"/>
</dbReference>
<organism evidence="1 2">
    <name type="scientific">Trametes sanguinea</name>
    <dbReference type="NCBI Taxonomy" id="158606"/>
    <lineage>
        <taxon>Eukaryota</taxon>
        <taxon>Fungi</taxon>
        <taxon>Dikarya</taxon>
        <taxon>Basidiomycota</taxon>
        <taxon>Agaricomycotina</taxon>
        <taxon>Agaricomycetes</taxon>
        <taxon>Polyporales</taxon>
        <taxon>Polyporaceae</taxon>
        <taxon>Trametes</taxon>
    </lineage>
</organism>
<accession>A0ACC1PTR7</accession>
<evidence type="ECO:0000313" key="1">
    <source>
        <dbReference type="EMBL" id="KAJ3001322.1"/>
    </source>
</evidence>
<name>A0ACC1PTR7_9APHY</name>
<comment type="caution">
    <text evidence="1">The sequence shown here is derived from an EMBL/GenBank/DDBJ whole genome shotgun (WGS) entry which is preliminary data.</text>
</comment>
<dbReference type="EMBL" id="JANSHE010001738">
    <property type="protein sequence ID" value="KAJ3001322.1"/>
    <property type="molecule type" value="Genomic_DNA"/>
</dbReference>
<keyword evidence="2" id="KW-1185">Reference proteome</keyword>
<proteinExistence type="predicted"/>
<reference evidence="1" key="1">
    <citation type="submission" date="2022-08" db="EMBL/GenBank/DDBJ databases">
        <title>Genome Sequence of Pycnoporus sanguineus.</title>
        <authorList>
            <person name="Buettner E."/>
        </authorList>
    </citation>
    <scope>NUCLEOTIDE SEQUENCE</scope>
    <source>
        <strain evidence="1">CG-C14</strain>
    </source>
</reference>
<sequence>MDESLGGKVLGDISVFAAACILRSSHSCNALYVSPIDPSVLRPSLGDAMRLELLNGNYDLPVVSRTIHQYVLRRQPLQLKCTEVNTSRHSPICLGPPRLRRRTPPSASSTASNAVDEMPARENMTATQPPSTDYASRMVGDATAWTLSGDPRGIGAFENNDMALSFPVSELNIADAHVASDPMRAGLSVDTAASVDPGLQIVLCAEVSSESCVVLNWSTSPRTNVPSQGNSLSVGTDFCAQVILIPRGTFASISMADLSMTSYSRVDAVQYFQGYLASVHNMQSALYASLSCVPSQPHDSRLRGPSLSADELNCTDSIDTNSVASPTLSLCIPSAWYLGTMFSSLTLISLALLGRLVYAGPLTSNAHGISLSLPISELNIADARMGSAPTQGGLSPDTTQRASLDPGSQIAICLEANCQSCAVFNLDSFPQSGCTTTGPYLSTAFIDPIPPTFNITVGTAGCAQEFLIPQRNLRLRREGRVAVAALERENRRSGGLHSVNVLLASLCDFLYVDDHQLIALSLPVEGFKRHVFEGYEIRAVIRSLYHKWIEPEVLVLGSESDMHAGIAVTLIVVASAGRRAFDLPPPTHISSTAGTTRAIQHTSIMVPHTLPLETIEYTLGFLGEDFKTLAKCSLVCRAFLPTCQTHLYGDIRLSHKVVRGNETVETKRTKRFFKLADANPNILLYVRNLTLDYGQDIFRHLPLRATSPSVAWKNVLRRRFSSLRSLTLCYLTMSDSLSYLTMILTGIYPKLESLSFHHVQVLHSSDFYGVQLSVETNWEPDVWVARGGAARSKLRAFRLVDAYDKSDELSALVSFLRNYRRLDSLDIRSQPELPGASLLPAYPRLSIAQFPSRLTRLGVLVHDVQRDGQIAQENRERMVAILSDLPRFRSLRSLCVHYSCIGFYLNKLKHSHQLYARRTAPSLNPFFLYTLCRVLSSTPDPFPFLEELVISLHNPLYWLRDWTDALDSLARVLIGGRVVPENAPLAEGATRYPRFRRLAICASISELVRFEYGDKGVEDVCKHVREVKEGFFRPFLQRFEEVGIEVDIKVI</sequence>